<dbReference type="GO" id="GO:0071897">
    <property type="term" value="P:DNA biosynthetic process"/>
    <property type="evidence" value="ECO:0007669"/>
    <property type="project" value="UniProtKB-ARBA"/>
</dbReference>
<protein>
    <submittedName>
        <fullName evidence="3">Uncharacterized protein LOC107216614</fullName>
    </submittedName>
</protein>
<sequence>MGGDFNARVGSQGSVHEDALLGSSLHSTRSSLDTTHTARGSQLINFGDINGLILLNGRTPSDYPAQHTFCSSSGKSVIDLVWVDLAGANLIDDLQTMSEATTSDHFPVVATLNFLIKTPTSPYSSDSFSSSVKLRWNSPVQDSYTNAMLLSQHLGISFETSTTDSLHTNLVSAIIEASKEAGMLTQNTQNTVQLITHKPWFDKDCRDAKKKLHQTLRLARAAKFNLSETEEYLNQKKRYKELISTKLNSYRLTVVQRFADISNTTQFWRTYNSFKKHSHSPSLPLATWSEFYKNVFPPRIIDNTTYFGVSDPILDTSITYDEIRRSINGMKNGKAPGPDAITGEFIKNLPSNWLLYIQSMFNKILDTVHIPSDWAQVAMFMLFKKGDQSDPGNYRGLAMINVLTKVFTTILKNRLIKWIDLTGALPEEQAGFTAKKGCIDNIFSLLAALQIGLRNKKSRLYGLFVDFRRAFDSVPHSALWRKLFLLGVSPKMIRILKCLYDQAELRVRSEGRLSGAFEVTEGVLQGEILSPILFILYLHDIVDFFRSKGAQGIQINNVYDLIMLLYADDLVILARTFSTLRKSLSILEEYCACNKLTVNMDKTKIIHFRKGGPRERRSLFYNGQPIEWAVEYVYLGVPFTSSTLGLSAAKSASQKVHSAAGAALSTLASIKAESWHGITKIYEAIVASTLLYASHIWGLHYLDTLEKSQLSFYKRLLLFPSGTPSAPLKHELNSSYVKTGVLRLALGWIARILEMDEHRIPKICFSRLVILANSLSTDPSYNWILQIKQLAGTRSLDLAAITEKTPCQVAIPRHLNSPIASYLKENPVHMARVLAQARLANNHYFSFSFKRMYYGINPQLLCSICNLQENENLAHIFLRCPVYRPYREHFIAPLYPTHATDDVSLVLNILNDLRPVTVKAVYLFLARSMKLRAFCLND</sequence>
<dbReference type="CDD" id="cd01650">
    <property type="entry name" value="RT_nLTR_like"/>
    <property type="match status" value="1"/>
</dbReference>
<dbReference type="KEGG" id="nlo:107216614"/>
<evidence type="ECO:0000259" key="1">
    <source>
        <dbReference type="PROSITE" id="PS50878"/>
    </source>
</evidence>
<name>A0A6J0B5A3_NEOLC</name>
<dbReference type="Gene3D" id="3.60.10.10">
    <property type="entry name" value="Endonuclease/exonuclease/phosphatase"/>
    <property type="match status" value="1"/>
</dbReference>
<dbReference type="SUPFAM" id="SSF56219">
    <property type="entry name" value="DNase I-like"/>
    <property type="match status" value="1"/>
</dbReference>
<dbReference type="Proteomes" id="UP000829291">
    <property type="component" value="Chromosome 7"/>
</dbReference>
<proteinExistence type="predicted"/>
<dbReference type="PROSITE" id="PS50878">
    <property type="entry name" value="RT_POL"/>
    <property type="match status" value="1"/>
</dbReference>
<dbReference type="InterPro" id="IPR043502">
    <property type="entry name" value="DNA/RNA_pol_sf"/>
</dbReference>
<feature type="domain" description="Reverse transcriptase" evidence="1">
    <location>
        <begin position="363"/>
        <end position="626"/>
    </location>
</feature>
<accession>A0A6J0B5A3</accession>
<dbReference type="Pfam" id="PF00078">
    <property type="entry name" value="RVT_1"/>
    <property type="match status" value="1"/>
</dbReference>
<evidence type="ECO:0000313" key="2">
    <source>
        <dbReference type="Proteomes" id="UP000829291"/>
    </source>
</evidence>
<dbReference type="InParanoid" id="A0A6J0B5A3"/>
<keyword evidence="2" id="KW-1185">Reference proteome</keyword>
<dbReference type="InterPro" id="IPR000477">
    <property type="entry name" value="RT_dom"/>
</dbReference>
<dbReference type="PANTHER" id="PTHR47027:SF20">
    <property type="entry name" value="REVERSE TRANSCRIPTASE-LIKE PROTEIN WITH RNA-DIRECTED DNA POLYMERASE DOMAIN"/>
    <property type="match status" value="1"/>
</dbReference>
<dbReference type="OrthoDB" id="7700451at2759"/>
<dbReference type="RefSeq" id="XP_015509342.2">
    <property type="nucleotide sequence ID" value="XM_015653856.2"/>
</dbReference>
<dbReference type="PANTHER" id="PTHR47027">
    <property type="entry name" value="REVERSE TRANSCRIPTASE DOMAIN-CONTAINING PROTEIN"/>
    <property type="match status" value="1"/>
</dbReference>
<gene>
    <name evidence="3" type="primary">LOC107216614</name>
</gene>
<dbReference type="InterPro" id="IPR036691">
    <property type="entry name" value="Endo/exonu/phosph_ase_sf"/>
</dbReference>
<organism evidence="3">
    <name type="scientific">Neodiprion lecontei</name>
    <name type="common">Redheaded pine sawfly</name>
    <dbReference type="NCBI Taxonomy" id="441921"/>
    <lineage>
        <taxon>Eukaryota</taxon>
        <taxon>Metazoa</taxon>
        <taxon>Ecdysozoa</taxon>
        <taxon>Arthropoda</taxon>
        <taxon>Hexapoda</taxon>
        <taxon>Insecta</taxon>
        <taxon>Pterygota</taxon>
        <taxon>Neoptera</taxon>
        <taxon>Endopterygota</taxon>
        <taxon>Hymenoptera</taxon>
        <taxon>Tenthredinoidea</taxon>
        <taxon>Diprionidae</taxon>
        <taxon>Diprioninae</taxon>
        <taxon>Neodiprion</taxon>
    </lineage>
</organism>
<dbReference type="GeneID" id="107216614"/>
<dbReference type="SUPFAM" id="SSF56672">
    <property type="entry name" value="DNA/RNA polymerases"/>
    <property type="match status" value="1"/>
</dbReference>
<reference evidence="3" key="1">
    <citation type="submission" date="2025-08" db="UniProtKB">
        <authorList>
            <consortium name="RefSeq"/>
        </authorList>
    </citation>
    <scope>IDENTIFICATION</scope>
    <source>
        <tissue evidence="3">Thorax and Abdomen</tissue>
    </source>
</reference>
<evidence type="ECO:0000313" key="3">
    <source>
        <dbReference type="RefSeq" id="XP_015509342.2"/>
    </source>
</evidence>